<feature type="domain" description="SWIM-type" evidence="2">
    <location>
        <begin position="51"/>
        <end position="84"/>
    </location>
</feature>
<accession>A0A4R6RQZ0</accession>
<gene>
    <name evidence="3" type="ORF">EV186_11447</name>
</gene>
<name>A0A4R6RQZ0_LABRH</name>
<dbReference type="Pfam" id="PF04434">
    <property type="entry name" value="SWIM"/>
    <property type="match status" value="1"/>
</dbReference>
<reference evidence="3 4" key="1">
    <citation type="submission" date="2019-03" db="EMBL/GenBank/DDBJ databases">
        <title>Genomic Encyclopedia of Type Strains, Phase IV (KMG-IV): sequencing the most valuable type-strain genomes for metagenomic binning, comparative biology and taxonomic classification.</title>
        <authorList>
            <person name="Goeker M."/>
        </authorList>
    </citation>
    <scope>NUCLEOTIDE SEQUENCE [LARGE SCALE GENOMIC DNA]</scope>
    <source>
        <strain evidence="3 4">DSM 45361</strain>
    </source>
</reference>
<dbReference type="AlphaFoldDB" id="A0A4R6RQZ0"/>
<comment type="caution">
    <text evidence="3">The sequence shown here is derived from an EMBL/GenBank/DDBJ whole genome shotgun (WGS) entry which is preliminary data.</text>
</comment>
<evidence type="ECO:0000313" key="4">
    <source>
        <dbReference type="Proteomes" id="UP000295444"/>
    </source>
</evidence>
<keyword evidence="1" id="KW-0479">Metal-binding</keyword>
<proteinExistence type="predicted"/>
<dbReference type="RefSeq" id="WP_243754542.1">
    <property type="nucleotide sequence ID" value="NZ_SNXZ01000014.1"/>
</dbReference>
<evidence type="ECO:0000259" key="2">
    <source>
        <dbReference type="PROSITE" id="PS50966"/>
    </source>
</evidence>
<evidence type="ECO:0000313" key="3">
    <source>
        <dbReference type="EMBL" id="TDP89223.1"/>
    </source>
</evidence>
<dbReference type="Proteomes" id="UP000295444">
    <property type="component" value="Unassembled WGS sequence"/>
</dbReference>
<dbReference type="InterPro" id="IPR007527">
    <property type="entry name" value="Znf_SWIM"/>
</dbReference>
<evidence type="ECO:0000256" key="1">
    <source>
        <dbReference type="PROSITE-ProRule" id="PRU00325"/>
    </source>
</evidence>
<keyword evidence="1" id="KW-0863">Zinc-finger</keyword>
<keyword evidence="4" id="KW-1185">Reference proteome</keyword>
<dbReference type="PROSITE" id="PS50966">
    <property type="entry name" value="ZF_SWIM"/>
    <property type="match status" value="1"/>
</dbReference>
<dbReference type="EMBL" id="SNXZ01000014">
    <property type="protein sequence ID" value="TDP89223.1"/>
    <property type="molecule type" value="Genomic_DNA"/>
</dbReference>
<keyword evidence="1" id="KW-0862">Zinc</keyword>
<organism evidence="3 4">
    <name type="scientific">Labedaea rhizosphaerae</name>
    <dbReference type="NCBI Taxonomy" id="598644"/>
    <lineage>
        <taxon>Bacteria</taxon>
        <taxon>Bacillati</taxon>
        <taxon>Actinomycetota</taxon>
        <taxon>Actinomycetes</taxon>
        <taxon>Pseudonocardiales</taxon>
        <taxon>Pseudonocardiaceae</taxon>
        <taxon>Labedaea</taxon>
    </lineage>
</organism>
<dbReference type="GO" id="GO:0008270">
    <property type="term" value="F:zinc ion binding"/>
    <property type="evidence" value="ECO:0007669"/>
    <property type="project" value="UniProtKB-KW"/>
</dbReference>
<protein>
    <submittedName>
        <fullName evidence="3">SWIM zinc finger protein</fullName>
    </submittedName>
</protein>
<sequence>MRWTADQVLALAPDAASVSAGRKQAEARWTDEGGSDAAVWGYCQGSGSRPYQVAVDPSGPAYKCTCPSRKFPCKHALGLLLRWSAGRVPDADAPGWVEAWLQERAARSIERADKAERTEVRDPAAAERRAAQREQRVSAGVAELTGWLSDQLARGLAGLDRDGGLELFTVAARMVDAQAPGLASGLRRAASLIGRSTDWPDRVLDEFAQLYLLARAHAGLADLPGPLAETVRSRLGYTVEKERVRADGERVADTWLVTGAVDDINERLTSRRVWLRGLGTGRRALVLSFAPPGRPLDSSLVPGTQVAAELAFHPGALSLRALVIEQGEPVVAKHPSGETVGDALTSWSAALAVDPWLERWPVLLRDVVPAAGDSDSWLLRDEAGDALPLRRTAEPWRLLAVSAGRPVTVSAEWSTAGLRPMSCWDGNRPVPV</sequence>